<dbReference type="PANTHER" id="PTHR46128">
    <property type="entry name" value="MITOCHONDRIAL GROUP I INTRON SPLICING FACTOR CCM1"/>
    <property type="match status" value="1"/>
</dbReference>
<dbReference type="InterPro" id="IPR050872">
    <property type="entry name" value="PPR_P_subfamily"/>
</dbReference>
<dbReference type="AlphaFoldDB" id="A0A137P9Y8"/>
<evidence type="ECO:0000313" key="3">
    <source>
        <dbReference type="Proteomes" id="UP000070444"/>
    </source>
</evidence>
<dbReference type="OrthoDB" id="185373at2759"/>
<evidence type="ECO:0000313" key="2">
    <source>
        <dbReference type="EMBL" id="KXN71774.1"/>
    </source>
</evidence>
<name>A0A137P9Y8_CONC2</name>
<gene>
    <name evidence="2" type="ORF">CONCODRAFT_69567</name>
</gene>
<dbReference type="InterPro" id="IPR011990">
    <property type="entry name" value="TPR-like_helical_dom_sf"/>
</dbReference>
<reference evidence="2 3" key="1">
    <citation type="journal article" date="2015" name="Genome Biol. Evol.">
        <title>Phylogenomic analyses indicate that early fungi evolved digesting cell walls of algal ancestors of land plants.</title>
        <authorList>
            <person name="Chang Y."/>
            <person name="Wang S."/>
            <person name="Sekimoto S."/>
            <person name="Aerts A.L."/>
            <person name="Choi C."/>
            <person name="Clum A."/>
            <person name="LaButti K.M."/>
            <person name="Lindquist E.A."/>
            <person name="Yee Ngan C."/>
            <person name="Ohm R.A."/>
            <person name="Salamov A.A."/>
            <person name="Grigoriev I.V."/>
            <person name="Spatafora J.W."/>
            <person name="Berbee M.L."/>
        </authorList>
    </citation>
    <scope>NUCLEOTIDE SEQUENCE [LARGE SCALE GENOMIC DNA]</scope>
    <source>
        <strain evidence="2 3">NRRL 28638</strain>
    </source>
</reference>
<dbReference type="PANTHER" id="PTHR46128:SF329">
    <property type="entry name" value="MITOCHONDRIAL GROUP I INTRON SPLICING FACTOR DMR1"/>
    <property type="match status" value="1"/>
</dbReference>
<sequence>MGTSSTFCSLPLCCSKHFRQILNTPRYYPINSRANIKRFSQGYTSFTHINRSNIHTTPSTRSTTLTNPITNTLSLYDLLTQNQLETAWNLYYSENYDTINGPKLEWFVFYKFMVRIYSSSNSSKWDQLDLLISNFSNINSITSSDYLIWMEANFHLNNFDKVRQIFQLVKDSSYQTLPGHYLMLLRVKLAESDNCIESGLQLLQDFEDSGIQREELGLSFLYKLIQTSIVQPKSDSLLLCREILSNWYLKDPQTATAGYEMTILHLLRMGNQEEAEYYYVNHLKSMEPSNHFFVQVFCIIDFQFESEAAEVLVVKWLNYMVELGMDLKPELVSRLYRPLLSQQFSQKSFDFYCKLFERWPITYQSYLSSLFYNYLLSELDYTSIIDYIERLPNSSYEGFTNEYLDLLVENLSPYYPSHYKVLFPTSLHPQAFIQKALLSLINLSIHHNLSGSIFQRLIDMYHSFEFDNNDHIYNLLIKYYIQRGDPIQALEIYDSFIQESNNVSILLKIADCFFNIGNSSQGYSLLHRAKDIIGENDNLSTDYSSILTEIKVLAQLKDFRRLESLLNEHINSNFIENWDYRIFHTIAESFITLNRFQSAEKVIKVMSDLGLPQNQKTFDILLKFTRIISNSKDRYDSQFKIYQKMKYCNISPSTEFIVILVSSSISSYGLSFGLSLLNRINSDFPDAQERTAPLALVRYANDTLLPDLAKYFFSNVNQDRLSTSDNQFIKKYLDRCLYIEEEEIALNTIDEYIVDITVLNTEAFGSLLRVYMKSGLLDSALTLFEQYVTHLGPRSTSSDVEIPSISVKIMNIMLQHAEYSNDDQIKKLVEFSQINKIHLTRYSLSIIVNCLLKADNPQNAYYWIEYFKTQFNILADTFIYNNFIIYYALEKHEIERGAEVIQTIYKLGLKPNQPTYHTLIRECINQSKFELATSLYREMILNLSPTQNSSKLLSHTRFLLVQSAIHQDRKDIADSIIQLT</sequence>
<comment type="similarity">
    <text evidence="1">Belongs to the PPR family. P subfamily.</text>
</comment>
<dbReference type="Gene3D" id="1.25.40.10">
    <property type="entry name" value="Tetratricopeptide repeat domain"/>
    <property type="match status" value="2"/>
</dbReference>
<dbReference type="Pfam" id="PF01535">
    <property type="entry name" value="PPR"/>
    <property type="match status" value="3"/>
</dbReference>
<evidence type="ECO:0000256" key="1">
    <source>
        <dbReference type="ARBA" id="ARBA00007626"/>
    </source>
</evidence>
<dbReference type="SUPFAM" id="SSF48452">
    <property type="entry name" value="TPR-like"/>
    <property type="match status" value="1"/>
</dbReference>
<proteinExistence type="inferred from homology"/>
<organism evidence="2 3">
    <name type="scientific">Conidiobolus coronatus (strain ATCC 28846 / CBS 209.66 / NRRL 28638)</name>
    <name type="common">Delacroixia coronata</name>
    <dbReference type="NCBI Taxonomy" id="796925"/>
    <lineage>
        <taxon>Eukaryota</taxon>
        <taxon>Fungi</taxon>
        <taxon>Fungi incertae sedis</taxon>
        <taxon>Zoopagomycota</taxon>
        <taxon>Entomophthoromycotina</taxon>
        <taxon>Entomophthoromycetes</taxon>
        <taxon>Entomophthorales</taxon>
        <taxon>Ancylistaceae</taxon>
        <taxon>Conidiobolus</taxon>
    </lineage>
</organism>
<protein>
    <recommendedName>
        <fullName evidence="4">Pentacotripeptide-repeat region of PRORP domain-containing protein</fullName>
    </recommendedName>
</protein>
<dbReference type="EMBL" id="KQ964467">
    <property type="protein sequence ID" value="KXN71774.1"/>
    <property type="molecule type" value="Genomic_DNA"/>
</dbReference>
<dbReference type="InterPro" id="IPR002885">
    <property type="entry name" value="PPR_rpt"/>
</dbReference>
<dbReference type="Proteomes" id="UP000070444">
    <property type="component" value="Unassembled WGS sequence"/>
</dbReference>
<evidence type="ECO:0008006" key="4">
    <source>
        <dbReference type="Google" id="ProtNLM"/>
    </source>
</evidence>
<dbReference type="STRING" id="796925.A0A137P9Y8"/>
<accession>A0A137P9Y8</accession>
<keyword evidence="3" id="KW-1185">Reference proteome</keyword>